<dbReference type="PANTHER" id="PTHR30524">
    <property type="entry name" value="MANNITOL-1-PHOSPHATE 5-DEHYDROGENASE"/>
    <property type="match status" value="1"/>
</dbReference>
<feature type="domain" description="Mannitol dehydrogenase C-terminal" evidence="5">
    <location>
        <begin position="213"/>
        <end position="346"/>
    </location>
</feature>
<protein>
    <submittedName>
        <fullName evidence="6">Mannitol dehydrogenase</fullName>
    </submittedName>
</protein>
<dbReference type="Proteomes" id="UP001597252">
    <property type="component" value="Unassembled WGS sequence"/>
</dbReference>
<dbReference type="SUPFAM" id="SSF48179">
    <property type="entry name" value="6-phosphogluconate dehydrogenase C-terminal domain-like"/>
    <property type="match status" value="1"/>
</dbReference>
<evidence type="ECO:0000259" key="5">
    <source>
        <dbReference type="Pfam" id="PF08125"/>
    </source>
</evidence>
<dbReference type="Pfam" id="PF08125">
    <property type="entry name" value="Mannitol_dh_C"/>
    <property type="match status" value="1"/>
</dbReference>
<reference evidence="7" key="1">
    <citation type="journal article" date="2019" name="Int. J. Syst. Evol. Microbiol.">
        <title>The Global Catalogue of Microorganisms (GCM) 10K type strain sequencing project: providing services to taxonomists for standard genome sequencing and annotation.</title>
        <authorList>
            <consortium name="The Broad Institute Genomics Platform"/>
            <consortium name="The Broad Institute Genome Sequencing Center for Infectious Disease"/>
            <person name="Wu L."/>
            <person name="Ma J."/>
        </authorList>
    </citation>
    <scope>NUCLEOTIDE SEQUENCE [LARGE SCALE GENOMIC DNA]</scope>
    <source>
        <strain evidence="7">CCM 8903</strain>
    </source>
</reference>
<evidence type="ECO:0000313" key="6">
    <source>
        <dbReference type="EMBL" id="MFD1486293.1"/>
    </source>
</evidence>
<sequence>MPEALIIGAGNIGRGVVGYLLRKANYQLSFFDIDYSRLEAIKRRGRYHIYIAEEPVRKVEIKDFEIVKPNSLVNKLADIQTIFCCVYEGAFASIASNIVAAMEQRIAQKNTNELNLMLCVNSIDAPQKMAKLIMAEIADNSTMQEYFTHYVGINQVMVLSAGLPLPEEYLVSGEDDVMITSDPHLEIDGESYKGQQPEIPSVRFVTNAEGRLKRKVYVGNMRHTMAGFIGASLKQQFIYQAQMKPEVRAHLMGAFNEAHSAIISEYSFEPAEDHTWVAYMNDKLNQKVEDKITRVIANPERKLAYEERFVAPARLCLKHSILPYEISLGIAYGIKYLQQRPEEQRTTEELLNDVCGLESKRDFIITQLVKNHLEEIERK</sequence>
<evidence type="ECO:0000259" key="4">
    <source>
        <dbReference type="Pfam" id="PF01232"/>
    </source>
</evidence>
<gene>
    <name evidence="6" type="ORF">ACFQ5J_13760</name>
</gene>
<evidence type="ECO:0000256" key="2">
    <source>
        <dbReference type="ARBA" id="ARBA00023027"/>
    </source>
</evidence>
<feature type="domain" description="Mannitol dehydrogenase N-terminal" evidence="4">
    <location>
        <begin position="4"/>
        <end position="158"/>
    </location>
</feature>
<dbReference type="RefSeq" id="WP_125753923.1">
    <property type="nucleotide sequence ID" value="NZ_JBHTON010000057.1"/>
</dbReference>
<dbReference type="PANTHER" id="PTHR30524:SF0">
    <property type="entry name" value="ALTRONATE OXIDOREDUCTASE-RELATED"/>
    <property type="match status" value="1"/>
</dbReference>
<dbReference type="Gene3D" id="1.10.1040.10">
    <property type="entry name" value="N-(1-d-carboxylethyl)-l-norvaline Dehydrogenase, domain 2"/>
    <property type="match status" value="1"/>
</dbReference>
<evidence type="ECO:0000256" key="3">
    <source>
        <dbReference type="ARBA" id="ARBA00048615"/>
    </source>
</evidence>
<accession>A0ABW4EB94</accession>
<evidence type="ECO:0000313" key="7">
    <source>
        <dbReference type="Proteomes" id="UP001597252"/>
    </source>
</evidence>
<dbReference type="Gene3D" id="3.40.50.720">
    <property type="entry name" value="NAD(P)-binding Rossmann-like Domain"/>
    <property type="match status" value="1"/>
</dbReference>
<dbReference type="InterPro" id="IPR013118">
    <property type="entry name" value="Mannitol_DH_C"/>
</dbReference>
<keyword evidence="7" id="KW-1185">Reference proteome</keyword>
<comment type="caution">
    <text evidence="6">The sequence shown here is derived from an EMBL/GenBank/DDBJ whole genome shotgun (WGS) entry which is preliminary data.</text>
</comment>
<comment type="catalytic activity">
    <reaction evidence="3">
        <text>D-mannitol 1-phosphate + NAD(+) = beta-D-fructose 6-phosphate + NADH + H(+)</text>
        <dbReference type="Rhea" id="RHEA:19661"/>
        <dbReference type="ChEBI" id="CHEBI:15378"/>
        <dbReference type="ChEBI" id="CHEBI:57540"/>
        <dbReference type="ChEBI" id="CHEBI:57634"/>
        <dbReference type="ChEBI" id="CHEBI:57945"/>
        <dbReference type="ChEBI" id="CHEBI:61381"/>
        <dbReference type="EC" id="1.1.1.17"/>
    </reaction>
</comment>
<dbReference type="InterPro" id="IPR013131">
    <property type="entry name" value="Mannitol_DH_N"/>
</dbReference>
<organism evidence="6 7">
    <name type="scientific">Lacticaseibacillus baoqingensis</name>
    <dbReference type="NCBI Taxonomy" id="2486013"/>
    <lineage>
        <taxon>Bacteria</taxon>
        <taxon>Bacillati</taxon>
        <taxon>Bacillota</taxon>
        <taxon>Bacilli</taxon>
        <taxon>Lactobacillales</taxon>
        <taxon>Lactobacillaceae</taxon>
        <taxon>Lacticaseibacillus</taxon>
    </lineage>
</organism>
<dbReference type="InterPro" id="IPR036291">
    <property type="entry name" value="NAD(P)-bd_dom_sf"/>
</dbReference>
<proteinExistence type="predicted"/>
<dbReference type="EMBL" id="JBHTON010000057">
    <property type="protein sequence ID" value="MFD1486293.1"/>
    <property type="molecule type" value="Genomic_DNA"/>
</dbReference>
<dbReference type="InterPro" id="IPR008927">
    <property type="entry name" value="6-PGluconate_DH-like_C_sf"/>
</dbReference>
<name>A0ABW4EB94_9LACO</name>
<dbReference type="SUPFAM" id="SSF51735">
    <property type="entry name" value="NAD(P)-binding Rossmann-fold domains"/>
    <property type="match status" value="1"/>
</dbReference>
<keyword evidence="2" id="KW-0520">NAD</keyword>
<keyword evidence="1" id="KW-0560">Oxidoreductase</keyword>
<evidence type="ECO:0000256" key="1">
    <source>
        <dbReference type="ARBA" id="ARBA00023002"/>
    </source>
</evidence>
<dbReference type="Pfam" id="PF01232">
    <property type="entry name" value="Mannitol_dh"/>
    <property type="match status" value="1"/>
</dbReference>
<dbReference type="InterPro" id="IPR013328">
    <property type="entry name" value="6PGD_dom2"/>
</dbReference>